<protein>
    <submittedName>
        <fullName evidence="1">TRAP transporter fused permease subunit</fullName>
    </submittedName>
</protein>
<name>A0AC61MU31_9FIRM</name>
<accession>A0AC61MU31</accession>
<proteinExistence type="predicted"/>
<sequence length="413" mass="43549">MAVVTSGFFGMISGSAVANVASTGSFTIPLMKRQGYSKRFAGAVTAVGSTGGQIMPPIMGAAAFVLADVAGVGYKTVAVAAFIPAVMYYLTLFKMVDLESVKLGIKAIPPEEVPELKGTFTQSIKLIVPLGVLLVLLLGFNSTPMMAAIWSILSIIVLGFFDSKDRMNLEKIINGFVATTRSMPQVVAACACSGIVTGVFALTGLGLKLSHFIVNLGGNNILLSLILAMLICIVLGMGLPTTASYIICATAIAPALIQIGVPSLAAHLFLLYFASISAITPPVAVASYAAASIADENAMKVGWTAVKLGIAGFILPFTFAINPDYLHIGLDITTFITMISAIVVSMAAAILIQGYIEKKATIIERIICAVVIVLAIQSGLIQSLAGWVLFGVMYFFRRYQAKKEERSEKEVVN</sequence>
<evidence type="ECO:0000313" key="2">
    <source>
        <dbReference type="Proteomes" id="UP000595814"/>
    </source>
</evidence>
<reference evidence="1 2" key="1">
    <citation type="journal article" date="2022" name="Int. J. Syst. Evol. Microbiol.">
        <title>Miniphocaeibacter halophilus sp. nov., an ammonium-tolerant acetate-producing bacterium isolated from a biogas system.</title>
        <authorList>
            <person name="Schnurer A."/>
            <person name="Singh A."/>
            <person name="Bi S."/>
            <person name="Qiao W."/>
            <person name="Westerholm M."/>
        </authorList>
    </citation>
    <scope>NUCLEOTIDE SEQUENCE [LARGE SCALE GENOMIC DNA]</scope>
    <source>
        <strain evidence="1 2">AMB_01</strain>
    </source>
</reference>
<dbReference type="EMBL" id="CP066744">
    <property type="protein sequence ID" value="QQK09077.1"/>
    <property type="molecule type" value="Genomic_DNA"/>
</dbReference>
<evidence type="ECO:0000313" key="1">
    <source>
        <dbReference type="EMBL" id="QQK09077.1"/>
    </source>
</evidence>
<keyword evidence="2" id="KW-1185">Reference proteome</keyword>
<gene>
    <name evidence="1" type="ORF">JFY71_04230</name>
</gene>
<organism evidence="1 2">
    <name type="scientific">Miniphocaeibacter halophilus</name>
    <dbReference type="NCBI Taxonomy" id="2931922"/>
    <lineage>
        <taxon>Bacteria</taxon>
        <taxon>Bacillati</taxon>
        <taxon>Bacillota</taxon>
        <taxon>Tissierellia</taxon>
        <taxon>Tissierellales</taxon>
        <taxon>Peptoniphilaceae</taxon>
        <taxon>Miniphocaeibacter</taxon>
    </lineage>
</organism>
<dbReference type="Proteomes" id="UP000595814">
    <property type="component" value="Chromosome"/>
</dbReference>